<keyword evidence="7" id="KW-0805">Transcription regulation</keyword>
<dbReference type="InterPro" id="IPR018060">
    <property type="entry name" value="HTH_AraC"/>
</dbReference>
<dbReference type="SUPFAM" id="SSF46689">
    <property type="entry name" value="Homeodomain-like"/>
    <property type="match status" value="2"/>
</dbReference>
<dbReference type="GO" id="GO:0006307">
    <property type="term" value="P:DNA alkylation repair"/>
    <property type="evidence" value="ECO:0007669"/>
    <property type="project" value="UniProtKB-ARBA"/>
</dbReference>
<keyword evidence="9" id="KW-0010">Activator</keyword>
<keyword evidence="5" id="KW-0227">DNA damage</keyword>
<keyword evidence="14" id="KW-1185">Reference proteome</keyword>
<evidence type="ECO:0000256" key="3">
    <source>
        <dbReference type="ARBA" id="ARBA00022679"/>
    </source>
</evidence>
<comment type="cofactor">
    <cofactor evidence="1">
        <name>Zn(2+)</name>
        <dbReference type="ChEBI" id="CHEBI:29105"/>
    </cofactor>
</comment>
<dbReference type="GO" id="GO:0032259">
    <property type="term" value="P:methylation"/>
    <property type="evidence" value="ECO:0007669"/>
    <property type="project" value="UniProtKB-KW"/>
</dbReference>
<dbReference type="PROSITE" id="PS01124">
    <property type="entry name" value="HTH_ARAC_FAMILY_2"/>
    <property type="match status" value="1"/>
</dbReference>
<keyword evidence="6" id="KW-0862">Zinc</keyword>
<dbReference type="GO" id="GO:0008270">
    <property type="term" value="F:zinc ion binding"/>
    <property type="evidence" value="ECO:0007669"/>
    <property type="project" value="InterPro"/>
</dbReference>
<evidence type="ECO:0000313" key="13">
    <source>
        <dbReference type="EMBL" id="SFK60297.1"/>
    </source>
</evidence>
<evidence type="ECO:0000256" key="4">
    <source>
        <dbReference type="ARBA" id="ARBA00022723"/>
    </source>
</evidence>
<evidence type="ECO:0000256" key="10">
    <source>
        <dbReference type="ARBA" id="ARBA00023163"/>
    </source>
</evidence>
<dbReference type="Gene3D" id="3.40.10.10">
    <property type="entry name" value="DNA Methylphosphotriester Repair Domain"/>
    <property type="match status" value="1"/>
</dbReference>
<feature type="domain" description="HTH araC/xylS-type" evidence="12">
    <location>
        <begin position="89"/>
        <end position="187"/>
    </location>
</feature>
<dbReference type="GO" id="GO:0003700">
    <property type="term" value="F:DNA-binding transcription factor activity"/>
    <property type="evidence" value="ECO:0007669"/>
    <property type="project" value="InterPro"/>
</dbReference>
<evidence type="ECO:0000256" key="8">
    <source>
        <dbReference type="ARBA" id="ARBA00023125"/>
    </source>
</evidence>
<evidence type="ECO:0000256" key="7">
    <source>
        <dbReference type="ARBA" id="ARBA00023015"/>
    </source>
</evidence>
<dbReference type="InterPro" id="IPR016220">
    <property type="entry name" value="Me-P-triester_DNA_alkyl-Trfase"/>
</dbReference>
<dbReference type="PANTHER" id="PTHR43280">
    <property type="entry name" value="ARAC-FAMILY TRANSCRIPTIONAL REGULATOR"/>
    <property type="match status" value="1"/>
</dbReference>
<dbReference type="SMART" id="SM00342">
    <property type="entry name" value="HTH_ARAC"/>
    <property type="match status" value="1"/>
</dbReference>
<evidence type="ECO:0000256" key="9">
    <source>
        <dbReference type="ARBA" id="ARBA00023159"/>
    </source>
</evidence>
<evidence type="ECO:0000256" key="5">
    <source>
        <dbReference type="ARBA" id="ARBA00022763"/>
    </source>
</evidence>
<sequence length="214" mass="24464">METAGTNSEQLTDEKWQAIVGNDTAFDGSFFYAVKTTRIFCRPSCKSKPPNKENVRIFENAQQALSAKFRPCKRCKPTGQRLPDREWVEQITQYIDTHFCERLTLESLAEECHGSPYHLHRTFKRIKGVTVVEYVQQTRIETAKEMLAHTDQQVAKIAAAVGMPNTSYFMTLFKKLTGRTPTEYRQFHHKQSSVEGFIHENGEEAGSVLDIAEP</sequence>
<dbReference type="Pfam" id="PF02805">
    <property type="entry name" value="Ada_Zn_binding"/>
    <property type="match status" value="1"/>
</dbReference>
<dbReference type="PROSITE" id="PS00041">
    <property type="entry name" value="HTH_ARAC_FAMILY_1"/>
    <property type="match status" value="1"/>
</dbReference>
<dbReference type="PIRSF" id="PIRSF000408">
    <property type="entry name" value="Alkyltransferas_AdaA"/>
    <property type="match status" value="1"/>
</dbReference>
<dbReference type="PANTHER" id="PTHR43280:SF28">
    <property type="entry name" value="HTH-TYPE TRANSCRIPTIONAL ACTIVATOR RHAS"/>
    <property type="match status" value="1"/>
</dbReference>
<proteinExistence type="predicted"/>
<evidence type="ECO:0000256" key="11">
    <source>
        <dbReference type="ARBA" id="ARBA00023204"/>
    </source>
</evidence>
<keyword evidence="3 13" id="KW-0808">Transferase</keyword>
<dbReference type="STRING" id="1884381.SAMN05518846_11626"/>
<dbReference type="Gene3D" id="1.10.10.60">
    <property type="entry name" value="Homeodomain-like"/>
    <property type="match status" value="2"/>
</dbReference>
<dbReference type="InterPro" id="IPR004026">
    <property type="entry name" value="Ada_DNA_repair_Zn-bd"/>
</dbReference>
<accession>A0A1I4AWK1</accession>
<dbReference type="Pfam" id="PF12833">
    <property type="entry name" value="HTH_18"/>
    <property type="match status" value="1"/>
</dbReference>
<dbReference type="InterPro" id="IPR020449">
    <property type="entry name" value="Tscrpt_reg_AraC-type_HTH"/>
</dbReference>
<dbReference type="InterPro" id="IPR018062">
    <property type="entry name" value="HTH_AraC-typ_CS"/>
</dbReference>
<keyword evidence="11" id="KW-0234">DNA repair</keyword>
<dbReference type="SUPFAM" id="SSF57884">
    <property type="entry name" value="Ada DNA repair protein, N-terminal domain (N-Ada 10)"/>
    <property type="match status" value="1"/>
</dbReference>
<keyword evidence="8" id="KW-0238">DNA-binding</keyword>
<evidence type="ECO:0000256" key="2">
    <source>
        <dbReference type="ARBA" id="ARBA00022603"/>
    </source>
</evidence>
<dbReference type="PRINTS" id="PR00032">
    <property type="entry name" value="HTHARAC"/>
</dbReference>
<dbReference type="FunFam" id="3.40.10.10:FF:000001">
    <property type="entry name" value="DNA-3-methyladenine glycosylase 2"/>
    <property type="match status" value="1"/>
</dbReference>
<gene>
    <name evidence="13" type="ORF">SAMN05518846_11626</name>
</gene>
<dbReference type="InterPro" id="IPR009057">
    <property type="entry name" value="Homeodomain-like_sf"/>
</dbReference>
<dbReference type="GO" id="GO:0043565">
    <property type="term" value="F:sequence-specific DNA binding"/>
    <property type="evidence" value="ECO:0007669"/>
    <property type="project" value="InterPro"/>
</dbReference>
<keyword evidence="2 13" id="KW-0489">Methyltransferase</keyword>
<dbReference type="Proteomes" id="UP000198915">
    <property type="component" value="Unassembled WGS sequence"/>
</dbReference>
<evidence type="ECO:0000256" key="1">
    <source>
        <dbReference type="ARBA" id="ARBA00001947"/>
    </source>
</evidence>
<keyword evidence="10" id="KW-0804">Transcription</keyword>
<evidence type="ECO:0000256" key="6">
    <source>
        <dbReference type="ARBA" id="ARBA00022833"/>
    </source>
</evidence>
<dbReference type="InterPro" id="IPR035451">
    <property type="entry name" value="Ada-like_dom_sf"/>
</dbReference>
<dbReference type="RefSeq" id="WP_092274025.1">
    <property type="nucleotide sequence ID" value="NZ_BJOE01000017.1"/>
</dbReference>
<dbReference type="EMBL" id="FORT01000016">
    <property type="protein sequence ID" value="SFK60297.1"/>
    <property type="molecule type" value="Genomic_DNA"/>
</dbReference>
<protein>
    <submittedName>
        <fullName evidence="13">AraC family transcriptional regulator, regulatory protein of adaptative response / methylphosphotriester-DNA alkyltransferase methyltransferase</fullName>
    </submittedName>
</protein>
<keyword evidence="4" id="KW-0479">Metal-binding</keyword>
<evidence type="ECO:0000313" key="14">
    <source>
        <dbReference type="Proteomes" id="UP000198915"/>
    </source>
</evidence>
<name>A0A1I4AWK1_9BACL</name>
<evidence type="ECO:0000259" key="12">
    <source>
        <dbReference type="PROSITE" id="PS01124"/>
    </source>
</evidence>
<reference evidence="14" key="1">
    <citation type="submission" date="2016-10" db="EMBL/GenBank/DDBJ databases">
        <authorList>
            <person name="Varghese N."/>
            <person name="Submissions S."/>
        </authorList>
    </citation>
    <scope>NUCLEOTIDE SEQUENCE [LARGE SCALE GENOMIC DNA]</scope>
    <source>
        <strain evidence="14">OK042</strain>
    </source>
</reference>
<organism evidence="13 14">
    <name type="scientific">Brevibacillus centrosporus</name>
    <dbReference type="NCBI Taxonomy" id="54910"/>
    <lineage>
        <taxon>Bacteria</taxon>
        <taxon>Bacillati</taxon>
        <taxon>Bacillota</taxon>
        <taxon>Bacilli</taxon>
        <taxon>Bacillales</taxon>
        <taxon>Paenibacillaceae</taxon>
        <taxon>Brevibacillus</taxon>
    </lineage>
</organism>
<dbReference type="AlphaFoldDB" id="A0A1I4AWK1"/>
<dbReference type="GO" id="GO:0008168">
    <property type="term" value="F:methyltransferase activity"/>
    <property type="evidence" value="ECO:0007669"/>
    <property type="project" value="UniProtKB-KW"/>
</dbReference>